<proteinExistence type="predicted"/>
<dbReference type="Gene3D" id="3.40.50.150">
    <property type="entry name" value="Vaccinia Virus protein VP39"/>
    <property type="match status" value="1"/>
</dbReference>
<dbReference type="Pfam" id="PF08241">
    <property type="entry name" value="Methyltransf_11"/>
    <property type="match status" value="1"/>
</dbReference>
<sequence>FAEAFGPEQFLFDIAQANSNIVGIDVSNEIVIRAKRSATGYGVDAGKYLCCDVKQLPLQDNSIDLIISDSTLDHFPSETDIVTALKELGRVLRAGGTLILTIDNKSHLTYPPYFIIRLWMRLGLAPYFIGKTLSTTELRHTLDQIGFSVEEITAIFHYPHPDGLVRWLERSLRKLGRGKFNNAIRKSLAWLDRLEGKRTKYLTGRYIAVKAVKKEAS</sequence>
<dbReference type="EMBL" id="BARS01047878">
    <property type="protein sequence ID" value="GAG30482.1"/>
    <property type="molecule type" value="Genomic_DNA"/>
</dbReference>
<evidence type="ECO:0000259" key="1">
    <source>
        <dbReference type="Pfam" id="PF08241"/>
    </source>
</evidence>
<dbReference type="InterPro" id="IPR013216">
    <property type="entry name" value="Methyltransf_11"/>
</dbReference>
<feature type="domain" description="Methyltransferase type 11" evidence="1">
    <location>
        <begin position="6"/>
        <end position="100"/>
    </location>
</feature>
<name>X0X536_9ZZZZ</name>
<reference evidence="2" key="1">
    <citation type="journal article" date="2014" name="Front. Microbiol.">
        <title>High frequency of phylogenetically diverse reductive dehalogenase-homologous genes in deep subseafloor sedimentary metagenomes.</title>
        <authorList>
            <person name="Kawai M."/>
            <person name="Futagami T."/>
            <person name="Toyoda A."/>
            <person name="Takaki Y."/>
            <person name="Nishi S."/>
            <person name="Hori S."/>
            <person name="Arai W."/>
            <person name="Tsubouchi T."/>
            <person name="Morono Y."/>
            <person name="Uchiyama I."/>
            <person name="Ito T."/>
            <person name="Fujiyama A."/>
            <person name="Inagaki F."/>
            <person name="Takami H."/>
        </authorList>
    </citation>
    <scope>NUCLEOTIDE SEQUENCE</scope>
    <source>
        <strain evidence="2">Expedition CK06-06</strain>
    </source>
</reference>
<accession>X0X536</accession>
<dbReference type="AlphaFoldDB" id="X0X536"/>
<protein>
    <recommendedName>
        <fullName evidence="1">Methyltransferase type 11 domain-containing protein</fullName>
    </recommendedName>
</protein>
<dbReference type="CDD" id="cd02440">
    <property type="entry name" value="AdoMet_MTases"/>
    <property type="match status" value="1"/>
</dbReference>
<organism evidence="2">
    <name type="scientific">marine sediment metagenome</name>
    <dbReference type="NCBI Taxonomy" id="412755"/>
    <lineage>
        <taxon>unclassified sequences</taxon>
        <taxon>metagenomes</taxon>
        <taxon>ecological metagenomes</taxon>
    </lineage>
</organism>
<gene>
    <name evidence="2" type="ORF">S01H1_71854</name>
</gene>
<comment type="caution">
    <text evidence="2">The sequence shown here is derived from an EMBL/GenBank/DDBJ whole genome shotgun (WGS) entry which is preliminary data.</text>
</comment>
<evidence type="ECO:0000313" key="2">
    <source>
        <dbReference type="EMBL" id="GAG30482.1"/>
    </source>
</evidence>
<dbReference type="GO" id="GO:0008757">
    <property type="term" value="F:S-adenosylmethionine-dependent methyltransferase activity"/>
    <property type="evidence" value="ECO:0007669"/>
    <property type="project" value="InterPro"/>
</dbReference>
<feature type="non-terminal residue" evidence="2">
    <location>
        <position position="1"/>
    </location>
</feature>
<dbReference type="InterPro" id="IPR029063">
    <property type="entry name" value="SAM-dependent_MTases_sf"/>
</dbReference>
<dbReference type="SUPFAM" id="SSF53335">
    <property type="entry name" value="S-adenosyl-L-methionine-dependent methyltransferases"/>
    <property type="match status" value="1"/>
</dbReference>